<proteinExistence type="predicted"/>
<dbReference type="Proteomes" id="UP000004095">
    <property type="component" value="Unassembled WGS sequence"/>
</dbReference>
<dbReference type="EC" id="3.5.3.6" evidence="2"/>
<dbReference type="Gene3D" id="3.75.10.10">
    <property type="entry name" value="L-arginine/glycine Amidinotransferase, Chain A"/>
    <property type="match status" value="1"/>
</dbReference>
<evidence type="ECO:0000313" key="5">
    <source>
        <dbReference type="Proteomes" id="UP000004095"/>
    </source>
</evidence>
<dbReference type="Pfam" id="PF19420">
    <property type="entry name" value="DDAH_eukar"/>
    <property type="match status" value="1"/>
</dbReference>
<reference evidence="4 5" key="1">
    <citation type="submission" date="2007-01" db="EMBL/GenBank/DDBJ databases">
        <authorList>
            <person name="Haygood M."/>
            <person name="Podell S."/>
            <person name="Anderson C."/>
            <person name="Hopkinson B."/>
            <person name="Roe K."/>
            <person name="Barbeau K."/>
            <person name="Gaasterland T."/>
            <person name="Ferriera S."/>
            <person name="Johnson J."/>
            <person name="Kravitz S."/>
            <person name="Beeson K."/>
            <person name="Sutton G."/>
            <person name="Rogers Y.-H."/>
            <person name="Friedman R."/>
            <person name="Frazier M."/>
            <person name="Venter J.C."/>
        </authorList>
    </citation>
    <scope>NUCLEOTIDE SEQUENCE [LARGE SCALE GENOMIC DNA]</scope>
    <source>
        <strain evidence="4 5">ATCC 23134</strain>
    </source>
</reference>
<dbReference type="EMBL" id="AAWS01000043">
    <property type="protein sequence ID" value="EAY25796.1"/>
    <property type="molecule type" value="Genomic_DNA"/>
</dbReference>
<comment type="caution">
    <text evidence="4">The sequence shown here is derived from an EMBL/GenBank/DDBJ whole genome shotgun (WGS) entry which is preliminary data.</text>
</comment>
<name>A1ZV18_MICM2</name>
<organism evidence="4 5">
    <name type="scientific">Microscilla marina ATCC 23134</name>
    <dbReference type="NCBI Taxonomy" id="313606"/>
    <lineage>
        <taxon>Bacteria</taxon>
        <taxon>Pseudomonadati</taxon>
        <taxon>Bacteroidota</taxon>
        <taxon>Cytophagia</taxon>
        <taxon>Cytophagales</taxon>
        <taxon>Microscillaceae</taxon>
        <taxon>Microscilla</taxon>
    </lineage>
</organism>
<comment type="pathway">
    <text evidence="1">Amino-acid degradation; L-arginine degradation via ADI pathway; carbamoyl phosphate from L-arginine: step 1/2.</text>
</comment>
<dbReference type="SUPFAM" id="SSF55909">
    <property type="entry name" value="Pentein"/>
    <property type="match status" value="1"/>
</dbReference>
<dbReference type="OrthoDB" id="9807502at2"/>
<evidence type="ECO:0000256" key="2">
    <source>
        <dbReference type="ARBA" id="ARBA00012171"/>
    </source>
</evidence>
<protein>
    <recommendedName>
        <fullName evidence="2">arginine deiminase</fullName>
        <ecNumber evidence="2">3.5.3.6</ecNumber>
    </recommendedName>
</protein>
<keyword evidence="5" id="KW-1185">Reference proteome</keyword>
<dbReference type="PANTHER" id="PTHR47271:SF2">
    <property type="entry name" value="ARGININE DEIMINASE"/>
    <property type="match status" value="1"/>
</dbReference>
<sequence>MKVNINSETGKLNTVILGIADDRGDISYLNNPKHAEIAQKGEEPSEGVLIEEVEHFKNILEQNGVEVFRPENIANQDQIFCRDIGFGVDQDFFLANMRKANRQPEVNAIQSITSGLSQVHTPPQGAVIEGGDVVVWKDHVFVGLGERTNQQGVDFLKSVLKHKKEVVPLPLSVTNEGATNILHLDCAFQPVGTHHALIYKGGFQQIPNAIYDIFGEDNLIEVSQAEMYYMFPNVFSIHPELVVIEQSFERLSKELAKRNIQTIKTQYSNVSKLGGLLRCSVCPIDRDDIS</sequence>
<dbReference type="GO" id="GO:0019546">
    <property type="term" value="P:L-arginine deiminase pathway"/>
    <property type="evidence" value="ECO:0007669"/>
    <property type="project" value="TreeGrafter"/>
</dbReference>
<dbReference type="GO" id="GO:0016990">
    <property type="term" value="F:arginine deiminase activity"/>
    <property type="evidence" value="ECO:0007669"/>
    <property type="project" value="UniProtKB-EC"/>
</dbReference>
<dbReference type="RefSeq" id="WP_002702166.1">
    <property type="nucleotide sequence ID" value="NZ_AAWS01000043.1"/>
</dbReference>
<dbReference type="AlphaFoldDB" id="A1ZV18"/>
<evidence type="ECO:0000256" key="3">
    <source>
        <dbReference type="ARBA" id="ARBA00049429"/>
    </source>
</evidence>
<evidence type="ECO:0000313" key="4">
    <source>
        <dbReference type="EMBL" id="EAY25796.1"/>
    </source>
</evidence>
<dbReference type="eggNOG" id="COG1834">
    <property type="taxonomic scope" value="Bacteria"/>
</dbReference>
<accession>A1ZV18</accession>
<comment type="catalytic activity">
    <reaction evidence="3">
        <text>L-arginine + H2O = L-citrulline + NH4(+)</text>
        <dbReference type="Rhea" id="RHEA:19597"/>
        <dbReference type="ChEBI" id="CHEBI:15377"/>
        <dbReference type="ChEBI" id="CHEBI:28938"/>
        <dbReference type="ChEBI" id="CHEBI:32682"/>
        <dbReference type="ChEBI" id="CHEBI:57743"/>
        <dbReference type="EC" id="3.5.3.6"/>
    </reaction>
</comment>
<gene>
    <name evidence="4" type="ORF">M23134_03370</name>
</gene>
<dbReference type="PANTHER" id="PTHR47271">
    <property type="entry name" value="ARGININE DEIMINASE"/>
    <property type="match status" value="1"/>
</dbReference>
<evidence type="ECO:0000256" key="1">
    <source>
        <dbReference type="ARBA" id="ARBA00005213"/>
    </source>
</evidence>